<evidence type="ECO:0000259" key="7">
    <source>
        <dbReference type="PROSITE" id="PS50106"/>
    </source>
</evidence>
<accession>A0A385TBI2</accession>
<keyword evidence="9" id="KW-1185">Reference proteome</keyword>
<dbReference type="SUPFAM" id="SSF52096">
    <property type="entry name" value="ClpP/crotonase"/>
    <property type="match status" value="1"/>
</dbReference>
<dbReference type="GO" id="GO:0004175">
    <property type="term" value="F:endopeptidase activity"/>
    <property type="evidence" value="ECO:0007669"/>
    <property type="project" value="TreeGrafter"/>
</dbReference>
<feature type="signal peptide" evidence="6">
    <location>
        <begin position="1"/>
        <end position="24"/>
    </location>
</feature>
<dbReference type="CDD" id="cd06782">
    <property type="entry name" value="cpPDZ_CPP-like"/>
    <property type="match status" value="1"/>
</dbReference>
<dbReference type="PANTHER" id="PTHR32060">
    <property type="entry name" value="TAIL-SPECIFIC PROTEASE"/>
    <property type="match status" value="1"/>
</dbReference>
<protein>
    <submittedName>
        <fullName evidence="8">PDZ domain-containing protein</fullName>
    </submittedName>
</protein>
<dbReference type="FunFam" id="2.30.42.10:FF:000063">
    <property type="entry name" value="Peptidase, S41 family"/>
    <property type="match status" value="1"/>
</dbReference>
<dbReference type="SMART" id="SM00245">
    <property type="entry name" value="TSPc"/>
    <property type="match status" value="1"/>
</dbReference>
<dbReference type="SUPFAM" id="SSF47090">
    <property type="entry name" value="PGBD-like"/>
    <property type="match status" value="1"/>
</dbReference>
<evidence type="ECO:0000256" key="2">
    <source>
        <dbReference type="ARBA" id="ARBA00022670"/>
    </source>
</evidence>
<organism evidence="8 9">
    <name type="scientific">Paenibacillus lautus</name>
    <name type="common">Bacillus lautus</name>
    <dbReference type="NCBI Taxonomy" id="1401"/>
    <lineage>
        <taxon>Bacteria</taxon>
        <taxon>Bacillati</taxon>
        <taxon>Bacillota</taxon>
        <taxon>Bacilli</taxon>
        <taxon>Bacillales</taxon>
        <taxon>Paenibacillaceae</taxon>
        <taxon>Paenibacillus</taxon>
    </lineage>
</organism>
<keyword evidence="4 5" id="KW-0720">Serine protease</keyword>
<keyword evidence="3 5" id="KW-0378">Hydrolase</keyword>
<evidence type="ECO:0000313" key="9">
    <source>
        <dbReference type="Proteomes" id="UP000266552"/>
    </source>
</evidence>
<proteinExistence type="inferred from homology"/>
<evidence type="ECO:0000256" key="1">
    <source>
        <dbReference type="ARBA" id="ARBA00009179"/>
    </source>
</evidence>
<dbReference type="Pfam" id="PF22694">
    <property type="entry name" value="CtpB_N-like"/>
    <property type="match status" value="1"/>
</dbReference>
<dbReference type="SUPFAM" id="SSF50156">
    <property type="entry name" value="PDZ domain-like"/>
    <property type="match status" value="1"/>
</dbReference>
<dbReference type="InterPro" id="IPR005151">
    <property type="entry name" value="Tail-specific_protease"/>
</dbReference>
<dbReference type="InterPro" id="IPR036034">
    <property type="entry name" value="PDZ_sf"/>
</dbReference>
<keyword evidence="2 5" id="KW-0645">Protease</keyword>
<dbReference type="InterPro" id="IPR001478">
    <property type="entry name" value="PDZ"/>
</dbReference>
<feature type="domain" description="PDZ" evidence="7">
    <location>
        <begin position="104"/>
        <end position="172"/>
    </location>
</feature>
<dbReference type="SMART" id="SM00228">
    <property type="entry name" value="PDZ"/>
    <property type="match status" value="1"/>
</dbReference>
<dbReference type="InterPro" id="IPR002477">
    <property type="entry name" value="Peptidoglycan-bd-like"/>
</dbReference>
<evidence type="ECO:0000313" key="8">
    <source>
        <dbReference type="EMBL" id="AYB41900.1"/>
    </source>
</evidence>
<dbReference type="Gene3D" id="2.30.42.10">
    <property type="match status" value="1"/>
</dbReference>
<dbReference type="FunFam" id="3.30.750.44:FF:000001">
    <property type="entry name" value="S41 family peptidase"/>
    <property type="match status" value="1"/>
</dbReference>
<dbReference type="RefSeq" id="WP_119846196.1">
    <property type="nucleotide sequence ID" value="NZ_CP032412.1"/>
</dbReference>
<dbReference type="GO" id="GO:0008236">
    <property type="term" value="F:serine-type peptidase activity"/>
    <property type="evidence" value="ECO:0007669"/>
    <property type="project" value="UniProtKB-KW"/>
</dbReference>
<keyword evidence="6" id="KW-0732">Signal</keyword>
<dbReference type="InterPro" id="IPR036365">
    <property type="entry name" value="PGBD-like_sf"/>
</dbReference>
<dbReference type="InterPro" id="IPR036366">
    <property type="entry name" value="PGBDSf"/>
</dbReference>
<dbReference type="PANTHER" id="PTHR32060:SF30">
    <property type="entry name" value="CARBOXY-TERMINAL PROCESSING PROTEASE CTPA"/>
    <property type="match status" value="1"/>
</dbReference>
<dbReference type="Gene3D" id="3.30.750.44">
    <property type="match status" value="1"/>
</dbReference>
<dbReference type="GO" id="GO:0006508">
    <property type="term" value="P:proteolysis"/>
    <property type="evidence" value="ECO:0007669"/>
    <property type="project" value="UniProtKB-KW"/>
</dbReference>
<reference evidence="8 9" key="1">
    <citation type="submission" date="2018-09" db="EMBL/GenBank/DDBJ databases">
        <title>Genome Sequence of Paenibacillus lautus Strain E7593-69, Azo Dye-Degrading Bacteria, Isolated from Commercial Tattoo Inks.</title>
        <authorList>
            <person name="Nho S.W."/>
            <person name="Kim S.-J."/>
            <person name="Kweon O."/>
            <person name="Cerniglia C.E."/>
        </authorList>
    </citation>
    <scope>NUCLEOTIDE SEQUENCE [LARGE SCALE GENOMIC DNA]</scope>
    <source>
        <strain evidence="8 9">E7593-69</strain>
    </source>
</reference>
<dbReference type="AlphaFoldDB" id="A0A385TBI2"/>
<dbReference type="Pfam" id="PF17820">
    <property type="entry name" value="PDZ_6"/>
    <property type="match status" value="1"/>
</dbReference>
<sequence>MLKKRTAVFLVIAAMLCGGLLTMALTQLPAPSQTGDGGEGLLASIANRNGLEQSEAKKLGTAIDLIESNYYKDIDRSKLIDGAINGMMEALEDPYSNYMGKETAAQFEESIEGSFTGIGAEVSSVDGSVVVVSPIKGSPADKAGIRAKDTILSVNGESLQGLELNAAVNKIRGPKGSKAVLQIKRAGSEQPIEYVIVRDDVDLETISARMEKGGIGVIEISQFSLNTGERFKEELKKLESQGMKGLLIDVRNNPGGVLSVVIDIAEQFVPKGELIVQVEDKDKKREKHPSNGVAKSYPITVLMNKGSASASEILAGALQQSAGATLMGEHSFGKGTVQTSFDKQFGDGSLLKVTIAKWLTPNGTWIHEKGIEPDIKVSQPEYFTVAPIDKKKTYAYDTNSTDVKNAQIMLEAVGYAVGRTDGYFDRNTEKAVKSFQSKHKLKADGIINSATAEALEAALIEKIQDPKEDNQMNRGIAEVRKEIAAKASNK</sequence>
<gene>
    <name evidence="8" type="ORF">D5F53_00675</name>
</gene>
<dbReference type="PROSITE" id="PS50106">
    <property type="entry name" value="PDZ"/>
    <property type="match status" value="1"/>
</dbReference>
<dbReference type="GO" id="GO:0030288">
    <property type="term" value="C:outer membrane-bounded periplasmic space"/>
    <property type="evidence" value="ECO:0007669"/>
    <property type="project" value="TreeGrafter"/>
</dbReference>
<comment type="similarity">
    <text evidence="1 5">Belongs to the peptidase S41A family.</text>
</comment>
<name>A0A385TBI2_PAELA</name>
<evidence type="ECO:0000256" key="3">
    <source>
        <dbReference type="ARBA" id="ARBA00022801"/>
    </source>
</evidence>
<dbReference type="InterPro" id="IPR055210">
    <property type="entry name" value="CtpA/B_N"/>
</dbReference>
<evidence type="ECO:0000256" key="5">
    <source>
        <dbReference type="RuleBase" id="RU004404"/>
    </source>
</evidence>
<dbReference type="Gene3D" id="3.90.226.10">
    <property type="entry name" value="2-enoyl-CoA Hydratase, Chain A, domain 1"/>
    <property type="match status" value="1"/>
</dbReference>
<dbReference type="Pfam" id="PF03572">
    <property type="entry name" value="Peptidase_S41"/>
    <property type="match status" value="1"/>
</dbReference>
<evidence type="ECO:0000256" key="6">
    <source>
        <dbReference type="SAM" id="SignalP"/>
    </source>
</evidence>
<feature type="chain" id="PRO_5017458589" evidence="6">
    <location>
        <begin position="25"/>
        <end position="490"/>
    </location>
</feature>
<dbReference type="InterPro" id="IPR004447">
    <property type="entry name" value="Peptidase_S41A"/>
</dbReference>
<dbReference type="Gene3D" id="1.10.101.10">
    <property type="entry name" value="PGBD-like superfamily/PGBD"/>
    <property type="match status" value="1"/>
</dbReference>
<dbReference type="CDD" id="cd07560">
    <property type="entry name" value="Peptidase_S41_CPP"/>
    <property type="match status" value="1"/>
</dbReference>
<evidence type="ECO:0000256" key="4">
    <source>
        <dbReference type="ARBA" id="ARBA00022825"/>
    </source>
</evidence>
<dbReference type="Pfam" id="PF01471">
    <property type="entry name" value="PG_binding_1"/>
    <property type="match status" value="1"/>
</dbReference>
<dbReference type="GO" id="GO:0007165">
    <property type="term" value="P:signal transduction"/>
    <property type="evidence" value="ECO:0007669"/>
    <property type="project" value="TreeGrafter"/>
</dbReference>
<dbReference type="Proteomes" id="UP000266552">
    <property type="component" value="Chromosome"/>
</dbReference>
<dbReference type="KEGG" id="plw:D5F53_00675"/>
<dbReference type="InterPro" id="IPR029045">
    <property type="entry name" value="ClpP/crotonase-like_dom_sf"/>
</dbReference>
<dbReference type="NCBIfam" id="TIGR00225">
    <property type="entry name" value="prc"/>
    <property type="match status" value="1"/>
</dbReference>
<dbReference type="InterPro" id="IPR041489">
    <property type="entry name" value="PDZ_6"/>
</dbReference>
<dbReference type="EMBL" id="CP032412">
    <property type="protein sequence ID" value="AYB41900.1"/>
    <property type="molecule type" value="Genomic_DNA"/>
</dbReference>